<evidence type="ECO:0000256" key="2">
    <source>
        <dbReference type="SAM" id="SignalP"/>
    </source>
</evidence>
<organism evidence="3 4">
    <name type="scientific">Candidatus Propionivibrio dominans</name>
    <dbReference type="NCBI Taxonomy" id="2954373"/>
    <lineage>
        <taxon>Bacteria</taxon>
        <taxon>Pseudomonadati</taxon>
        <taxon>Pseudomonadota</taxon>
        <taxon>Betaproteobacteria</taxon>
        <taxon>Rhodocyclales</taxon>
        <taxon>Rhodocyclaceae</taxon>
        <taxon>Propionivibrio</taxon>
    </lineage>
</organism>
<comment type="caution">
    <text evidence="3">The sequence shown here is derived from an EMBL/GenBank/DDBJ whole genome shotgun (WGS) entry which is preliminary data.</text>
</comment>
<dbReference type="Gene3D" id="1.20.120.1490">
    <property type="match status" value="1"/>
</dbReference>
<dbReference type="EMBL" id="JADJNC010000006">
    <property type="protein sequence ID" value="MBK7422465.1"/>
    <property type="molecule type" value="Genomic_DNA"/>
</dbReference>
<name>A0A9D7IC14_9RHOO</name>
<dbReference type="GO" id="GO:0042597">
    <property type="term" value="C:periplasmic space"/>
    <property type="evidence" value="ECO:0007669"/>
    <property type="project" value="InterPro"/>
</dbReference>
<keyword evidence="2" id="KW-0732">Signal</keyword>
<feature type="chain" id="PRO_5038651437" evidence="2">
    <location>
        <begin position="22"/>
        <end position="164"/>
    </location>
</feature>
<protein>
    <submittedName>
        <fullName evidence="3">Spy/CpxP family protein refolding chaperone</fullName>
    </submittedName>
</protein>
<gene>
    <name evidence="3" type="ORF">IPJ48_04845</name>
</gene>
<evidence type="ECO:0000313" key="4">
    <source>
        <dbReference type="Proteomes" id="UP000886602"/>
    </source>
</evidence>
<reference evidence="3" key="1">
    <citation type="submission" date="2020-10" db="EMBL/GenBank/DDBJ databases">
        <title>Connecting structure to function with the recovery of over 1000 high-quality activated sludge metagenome-assembled genomes encoding full-length rRNA genes using long-read sequencing.</title>
        <authorList>
            <person name="Singleton C.M."/>
            <person name="Petriglieri F."/>
            <person name="Kristensen J.M."/>
            <person name="Kirkegaard R.H."/>
            <person name="Michaelsen T.Y."/>
            <person name="Andersen M.H."/>
            <person name="Karst S.M."/>
            <person name="Dueholm M.S."/>
            <person name="Nielsen P.H."/>
            <person name="Albertsen M."/>
        </authorList>
    </citation>
    <scope>NUCLEOTIDE SEQUENCE</scope>
    <source>
        <strain evidence="3">EsbW_18-Q3-R4-48_MAXAC.044</strain>
    </source>
</reference>
<dbReference type="Proteomes" id="UP000886602">
    <property type="component" value="Unassembled WGS sequence"/>
</dbReference>
<feature type="signal peptide" evidence="2">
    <location>
        <begin position="1"/>
        <end position="21"/>
    </location>
</feature>
<dbReference type="Pfam" id="PF07813">
    <property type="entry name" value="LTXXQ"/>
    <property type="match status" value="1"/>
</dbReference>
<evidence type="ECO:0000256" key="1">
    <source>
        <dbReference type="SAM" id="MobiDB-lite"/>
    </source>
</evidence>
<accession>A0A9D7IC14</accession>
<dbReference type="InterPro" id="IPR012899">
    <property type="entry name" value="LTXXQ"/>
</dbReference>
<sequence length="164" mass="18424">MTRYRILVTSILLASSLGVVAAPLVTDPQNCGPMGPRGENWKQRSGNIEMHHQKFHAALKLMPEQEGAWKKLMDSEPAMAKSRPANSEDWSKLTTPERADKMLERMKEHQAQQTEHVAALKDFYAVLTPEQKKTFDDFHSSPRAGMRAMPQNRSSSSVNPPSKP</sequence>
<feature type="region of interest" description="Disordered" evidence="1">
    <location>
        <begin position="135"/>
        <end position="164"/>
    </location>
</feature>
<evidence type="ECO:0000313" key="3">
    <source>
        <dbReference type="EMBL" id="MBK7422465.1"/>
    </source>
</evidence>
<proteinExistence type="predicted"/>
<feature type="compositionally biased region" description="Polar residues" evidence="1">
    <location>
        <begin position="151"/>
        <end position="164"/>
    </location>
</feature>
<dbReference type="AlphaFoldDB" id="A0A9D7IC14"/>